<dbReference type="EMBL" id="JACHEK010000004">
    <property type="protein sequence ID" value="MBB6144490.1"/>
    <property type="molecule type" value="Genomic_DNA"/>
</dbReference>
<dbReference type="AlphaFoldDB" id="A0A841JTK6"/>
<dbReference type="InterPro" id="IPR027843">
    <property type="entry name" value="DUF4440"/>
</dbReference>
<name>A0A841JTK6_9BACT</name>
<evidence type="ECO:0000259" key="1">
    <source>
        <dbReference type="Pfam" id="PF14534"/>
    </source>
</evidence>
<gene>
    <name evidence="2" type="ORF">HNQ77_002442</name>
</gene>
<dbReference type="SUPFAM" id="SSF54427">
    <property type="entry name" value="NTF2-like"/>
    <property type="match status" value="1"/>
</dbReference>
<proteinExistence type="predicted"/>
<dbReference type="InterPro" id="IPR032710">
    <property type="entry name" value="NTF2-like_dom_sf"/>
</dbReference>
<reference evidence="2 3" key="1">
    <citation type="submission" date="2020-08" db="EMBL/GenBank/DDBJ databases">
        <title>Genomic Encyclopedia of Type Strains, Phase IV (KMG-IV): sequencing the most valuable type-strain genomes for metagenomic binning, comparative biology and taxonomic classification.</title>
        <authorList>
            <person name="Goeker M."/>
        </authorList>
    </citation>
    <scope>NUCLEOTIDE SEQUENCE [LARGE SCALE GENOMIC DNA]</scope>
    <source>
        <strain evidence="2 3">DSM 103733</strain>
    </source>
</reference>
<protein>
    <submittedName>
        <fullName evidence="2">Ketosteroid isomerase-like protein</fullName>
    </submittedName>
</protein>
<accession>A0A841JTK6</accession>
<dbReference type="Gene3D" id="3.10.450.50">
    <property type="match status" value="1"/>
</dbReference>
<sequence>MNGREAIRGFWQAGFTALGIKGAKLATLNIEITGNTAVEVGEAELNLGENGSATAKYVVHWKQEDGQWLWDKDIWNIS</sequence>
<evidence type="ECO:0000313" key="3">
    <source>
        <dbReference type="Proteomes" id="UP000538666"/>
    </source>
</evidence>
<keyword evidence="3" id="KW-1185">Reference proteome</keyword>
<dbReference type="Pfam" id="PF14534">
    <property type="entry name" value="DUF4440"/>
    <property type="match status" value="1"/>
</dbReference>
<dbReference type="GO" id="GO:0016853">
    <property type="term" value="F:isomerase activity"/>
    <property type="evidence" value="ECO:0007669"/>
    <property type="project" value="UniProtKB-KW"/>
</dbReference>
<keyword evidence="2" id="KW-0413">Isomerase</keyword>
<dbReference type="Proteomes" id="UP000538666">
    <property type="component" value="Unassembled WGS sequence"/>
</dbReference>
<comment type="caution">
    <text evidence="2">The sequence shown here is derived from an EMBL/GenBank/DDBJ whole genome shotgun (WGS) entry which is preliminary data.</text>
</comment>
<evidence type="ECO:0000313" key="2">
    <source>
        <dbReference type="EMBL" id="MBB6144490.1"/>
    </source>
</evidence>
<organism evidence="2 3">
    <name type="scientific">Silvibacterium bohemicum</name>
    <dbReference type="NCBI Taxonomy" id="1577686"/>
    <lineage>
        <taxon>Bacteria</taxon>
        <taxon>Pseudomonadati</taxon>
        <taxon>Acidobacteriota</taxon>
        <taxon>Terriglobia</taxon>
        <taxon>Terriglobales</taxon>
        <taxon>Acidobacteriaceae</taxon>
        <taxon>Silvibacterium</taxon>
    </lineage>
</organism>
<feature type="domain" description="DUF4440" evidence="1">
    <location>
        <begin position="3"/>
        <end position="69"/>
    </location>
</feature>